<proteinExistence type="predicted"/>
<feature type="transmembrane region" description="Helical" evidence="1">
    <location>
        <begin position="48"/>
        <end position="69"/>
    </location>
</feature>
<gene>
    <name evidence="2" type="ORF">A2382_00800</name>
</gene>
<dbReference type="AlphaFoldDB" id="A0A1F8CU00"/>
<dbReference type="STRING" id="1802538.A2382_00800"/>
<feature type="transmembrane region" description="Helical" evidence="1">
    <location>
        <begin position="186"/>
        <end position="203"/>
    </location>
</feature>
<sequence>MKKQQFFIVLVLILYHLFLLMNLQFTVWPEMLSYPYFLNKGFKLYSDFIVPYPPLLIFALSAGYSLLGVGPLFLKCLTWLMLSINDVIIFLIVLKLTKMTWKAALALLIYVSIQPLFEGNMMWFDIAIVTPLLLGLFFLVVKKNYFLSGFCFAIACLTKQTTVLFLLVAFVYLVSKKNVVKTALRFLVAPIVLFLLFFVYLIIKGNFVDFMNWNLFYPFVYWSRFPGYVQMKMGEFEIKSLLILFSPFVFMKLKRVGWERGETALLIFMLLIAVVVVYPRYSFFHFQMGIAILSIFYGLLLNRKVGAVYLMVMLMMLGYINRYNIVRQWNAEDRFYNTKDLEKAMVISRKVQVNERVYLLGVQSGFYSMSERISPKPWFDNFGWYLEIPGVQDEILNKWENDLPEIIFWQEPEAGNWFDLGVYQPVKIASFIQDNYNKEALVWEGVWLWRRK</sequence>
<name>A0A1F8CU00_9BACT</name>
<dbReference type="Proteomes" id="UP000178999">
    <property type="component" value="Unassembled WGS sequence"/>
</dbReference>
<keyword evidence="1" id="KW-1133">Transmembrane helix</keyword>
<reference evidence="2 3" key="1">
    <citation type="journal article" date="2016" name="Nat. Commun.">
        <title>Thousands of microbial genomes shed light on interconnected biogeochemical processes in an aquifer system.</title>
        <authorList>
            <person name="Anantharaman K."/>
            <person name="Brown C.T."/>
            <person name="Hug L.A."/>
            <person name="Sharon I."/>
            <person name="Castelle C.J."/>
            <person name="Probst A.J."/>
            <person name="Thomas B.C."/>
            <person name="Singh A."/>
            <person name="Wilkins M.J."/>
            <person name="Karaoz U."/>
            <person name="Brodie E.L."/>
            <person name="Williams K.H."/>
            <person name="Hubbard S.S."/>
            <person name="Banfield J.F."/>
        </authorList>
    </citation>
    <scope>NUCLEOTIDE SEQUENCE [LARGE SCALE GENOMIC DNA]</scope>
</reference>
<evidence type="ECO:0008006" key="4">
    <source>
        <dbReference type="Google" id="ProtNLM"/>
    </source>
</evidence>
<evidence type="ECO:0000313" key="2">
    <source>
        <dbReference type="EMBL" id="OGM79309.1"/>
    </source>
</evidence>
<evidence type="ECO:0000256" key="1">
    <source>
        <dbReference type="SAM" id="Phobius"/>
    </source>
</evidence>
<accession>A0A1F8CU00</accession>
<organism evidence="2 3">
    <name type="scientific">Candidatus Woesebacteria bacterium RIFOXYB1_FULL_38_16</name>
    <dbReference type="NCBI Taxonomy" id="1802538"/>
    <lineage>
        <taxon>Bacteria</taxon>
        <taxon>Candidatus Woeseibacteriota</taxon>
    </lineage>
</organism>
<comment type="caution">
    <text evidence="2">The sequence shown here is derived from an EMBL/GenBank/DDBJ whole genome shotgun (WGS) entry which is preliminary data.</text>
</comment>
<protein>
    <recommendedName>
        <fullName evidence="4">Glycosyltransferase RgtA/B/C/D-like domain-containing protein</fullName>
    </recommendedName>
</protein>
<feature type="transmembrane region" description="Helical" evidence="1">
    <location>
        <begin position="7"/>
        <end position="28"/>
    </location>
</feature>
<keyword evidence="1" id="KW-0472">Membrane</keyword>
<evidence type="ECO:0000313" key="3">
    <source>
        <dbReference type="Proteomes" id="UP000178999"/>
    </source>
</evidence>
<feature type="transmembrane region" description="Helical" evidence="1">
    <location>
        <begin position="147"/>
        <end position="174"/>
    </location>
</feature>
<feature type="transmembrane region" description="Helical" evidence="1">
    <location>
        <begin position="265"/>
        <end position="283"/>
    </location>
</feature>
<feature type="transmembrane region" description="Helical" evidence="1">
    <location>
        <begin position="122"/>
        <end position="141"/>
    </location>
</feature>
<keyword evidence="1" id="KW-0812">Transmembrane</keyword>
<dbReference type="EMBL" id="MGHY01000018">
    <property type="protein sequence ID" value="OGM79309.1"/>
    <property type="molecule type" value="Genomic_DNA"/>
</dbReference>
<feature type="transmembrane region" description="Helical" evidence="1">
    <location>
        <begin position="295"/>
        <end position="320"/>
    </location>
</feature>